<evidence type="ECO:0000256" key="2">
    <source>
        <dbReference type="ARBA" id="ARBA00023012"/>
    </source>
</evidence>
<evidence type="ECO:0000256" key="1">
    <source>
        <dbReference type="ARBA" id="ARBA00022553"/>
    </source>
</evidence>
<dbReference type="CDD" id="cd17546">
    <property type="entry name" value="REC_hyHK_CKI1_RcsC-like"/>
    <property type="match status" value="1"/>
</dbReference>
<dbReference type="SUPFAM" id="SSF52172">
    <property type="entry name" value="CheY-like"/>
    <property type="match status" value="1"/>
</dbReference>
<dbReference type="PANTHER" id="PTHR44591">
    <property type="entry name" value="STRESS RESPONSE REGULATOR PROTEIN 1"/>
    <property type="match status" value="1"/>
</dbReference>
<reference evidence="5 6" key="1">
    <citation type="submission" date="2021-03" db="EMBL/GenBank/DDBJ databases">
        <title>novel species isolated from a fishpond in China.</title>
        <authorList>
            <person name="Lu H."/>
            <person name="Cai Z."/>
        </authorList>
    </citation>
    <scope>NUCLEOTIDE SEQUENCE [LARGE SCALE GENOMIC DNA]</scope>
    <source>
        <strain evidence="5 6">YJ13C</strain>
    </source>
</reference>
<dbReference type="PROSITE" id="PS50110">
    <property type="entry name" value="RESPONSE_REGULATORY"/>
    <property type="match status" value="1"/>
</dbReference>
<feature type="modified residue" description="4-aspartylphosphate" evidence="3">
    <location>
        <position position="52"/>
    </location>
</feature>
<dbReference type="EMBL" id="JAFKCU010000007">
    <property type="protein sequence ID" value="MBN7817858.1"/>
    <property type="molecule type" value="Genomic_DNA"/>
</dbReference>
<name>A0ABS3CL85_9BACT</name>
<organism evidence="5 6">
    <name type="scientific">Algoriphagus pacificus</name>
    <dbReference type="NCBI Taxonomy" id="2811234"/>
    <lineage>
        <taxon>Bacteria</taxon>
        <taxon>Pseudomonadati</taxon>
        <taxon>Bacteroidota</taxon>
        <taxon>Cytophagia</taxon>
        <taxon>Cytophagales</taxon>
        <taxon>Cyclobacteriaceae</taxon>
        <taxon>Algoriphagus</taxon>
    </lineage>
</organism>
<comment type="caution">
    <text evidence="5">The sequence shown here is derived from an EMBL/GenBank/DDBJ whole genome shotgun (WGS) entry which is preliminary data.</text>
</comment>
<evidence type="ECO:0000313" key="6">
    <source>
        <dbReference type="Proteomes" id="UP000664480"/>
    </source>
</evidence>
<dbReference type="SMART" id="SM00448">
    <property type="entry name" value="REC"/>
    <property type="match status" value="1"/>
</dbReference>
<dbReference type="Proteomes" id="UP000664480">
    <property type="component" value="Unassembled WGS sequence"/>
</dbReference>
<dbReference type="RefSeq" id="WP_206588522.1">
    <property type="nucleotide sequence ID" value="NZ_JAFKCU010000007.1"/>
</dbReference>
<accession>A0ABS3CL85</accession>
<dbReference type="Gene3D" id="3.40.50.2300">
    <property type="match status" value="1"/>
</dbReference>
<gene>
    <name evidence="5" type="ORF">J0A69_20620</name>
</gene>
<evidence type="ECO:0000259" key="4">
    <source>
        <dbReference type="PROSITE" id="PS50110"/>
    </source>
</evidence>
<keyword evidence="6" id="KW-1185">Reference proteome</keyword>
<feature type="domain" description="Response regulatory" evidence="4">
    <location>
        <begin position="2"/>
        <end position="118"/>
    </location>
</feature>
<dbReference type="InterPro" id="IPR011006">
    <property type="entry name" value="CheY-like_superfamily"/>
</dbReference>
<sequence>MRVLVVDDDAIHLLILQRIFERSNDSVVIAHNGMEALKVLESDHGFNVILTDIMMPEMDGIELLANLKKNTNSNTIPVIGFTAGDVEYYRSISPIAFDSLVSKPIDFWDLYHLAKLKGSSYLN</sequence>
<proteinExistence type="predicted"/>
<dbReference type="PANTHER" id="PTHR44591:SF14">
    <property type="entry name" value="PROTEIN PILG"/>
    <property type="match status" value="1"/>
</dbReference>
<keyword evidence="2" id="KW-0902">Two-component regulatory system</keyword>
<evidence type="ECO:0000256" key="3">
    <source>
        <dbReference type="PROSITE-ProRule" id="PRU00169"/>
    </source>
</evidence>
<keyword evidence="1 3" id="KW-0597">Phosphoprotein</keyword>
<dbReference type="InterPro" id="IPR050595">
    <property type="entry name" value="Bact_response_regulator"/>
</dbReference>
<dbReference type="Pfam" id="PF00072">
    <property type="entry name" value="Response_reg"/>
    <property type="match status" value="1"/>
</dbReference>
<protein>
    <submittedName>
        <fullName evidence="5">Response regulator</fullName>
    </submittedName>
</protein>
<evidence type="ECO:0000313" key="5">
    <source>
        <dbReference type="EMBL" id="MBN7817858.1"/>
    </source>
</evidence>
<dbReference type="InterPro" id="IPR001789">
    <property type="entry name" value="Sig_transdc_resp-reg_receiver"/>
</dbReference>